<evidence type="ECO:0000313" key="4">
    <source>
        <dbReference type="Proteomes" id="UP000189370"/>
    </source>
</evidence>
<evidence type="ECO:0000256" key="1">
    <source>
        <dbReference type="ARBA" id="ARBA00023125"/>
    </source>
</evidence>
<evidence type="ECO:0000313" key="3">
    <source>
        <dbReference type="EMBL" id="OLZ39301.1"/>
    </source>
</evidence>
<keyword evidence="1" id="KW-0238">DNA-binding</keyword>
<dbReference type="Pfam" id="PF07282">
    <property type="entry name" value="Cas12f1-like_TNB"/>
    <property type="match status" value="1"/>
</dbReference>
<comment type="caution">
    <text evidence="3">The sequence shown here is derived from an EMBL/GenBank/DDBJ whole genome shotgun (WGS) entry which is preliminary data.</text>
</comment>
<gene>
    <name evidence="3" type="ORF">A6E15_18055</name>
</gene>
<proteinExistence type="predicted"/>
<reference evidence="4" key="1">
    <citation type="submission" date="2016-04" db="EMBL/GenBank/DDBJ databases">
        <authorList>
            <person name="Chen S.-C."/>
            <person name="Lai M.-C."/>
        </authorList>
    </citation>
    <scope>NUCLEOTIDE SEQUENCE [LARGE SCALE GENOMIC DNA]</scope>
    <source>
        <strain evidence="4">AB14</strain>
    </source>
</reference>
<dbReference type="Proteomes" id="UP000189370">
    <property type="component" value="Unassembled WGS sequence"/>
</dbReference>
<accession>A0A1S8ARY4</accession>
<name>A0A1S8ARY4_9EURY</name>
<dbReference type="InterPro" id="IPR010095">
    <property type="entry name" value="Cas12f1-like_TNB"/>
</dbReference>
<keyword evidence="4" id="KW-1185">Reference proteome</keyword>
<sequence>MHGWEFDRFVRLLEYKAEEDGTFVDRVDEKNTSKTCSCCGQIRDTNRAERGLYVCESILRQGI</sequence>
<dbReference type="AlphaFoldDB" id="A0A1S8ARY4"/>
<organism evidence="3 4">
    <name type="scientific">Natrinema saccharevitans</name>
    <dbReference type="NCBI Taxonomy" id="301967"/>
    <lineage>
        <taxon>Archaea</taxon>
        <taxon>Methanobacteriati</taxon>
        <taxon>Methanobacteriota</taxon>
        <taxon>Stenosarchaea group</taxon>
        <taxon>Halobacteria</taxon>
        <taxon>Halobacteriales</taxon>
        <taxon>Natrialbaceae</taxon>
        <taxon>Natrinema</taxon>
    </lineage>
</organism>
<feature type="domain" description="Cas12f1-like TNB" evidence="2">
    <location>
        <begin position="6"/>
        <end position="57"/>
    </location>
</feature>
<dbReference type="STRING" id="301967.A6E15_18055"/>
<dbReference type="GO" id="GO:0003677">
    <property type="term" value="F:DNA binding"/>
    <property type="evidence" value="ECO:0007669"/>
    <property type="project" value="UniProtKB-KW"/>
</dbReference>
<evidence type="ECO:0000259" key="2">
    <source>
        <dbReference type="Pfam" id="PF07282"/>
    </source>
</evidence>
<protein>
    <recommendedName>
        <fullName evidence="2">Cas12f1-like TNB domain-containing protein</fullName>
    </recommendedName>
</protein>
<dbReference type="EMBL" id="LWLN01000002">
    <property type="protein sequence ID" value="OLZ39301.1"/>
    <property type="molecule type" value="Genomic_DNA"/>
</dbReference>